<dbReference type="AlphaFoldDB" id="A0A427ARM0"/>
<dbReference type="EMBL" id="AMZH03001563">
    <property type="protein sequence ID" value="RRT78881.1"/>
    <property type="molecule type" value="Genomic_DNA"/>
</dbReference>
<proteinExistence type="predicted"/>
<protein>
    <submittedName>
        <fullName evidence="1">Uncharacterized protein</fullName>
    </submittedName>
</protein>
<comment type="caution">
    <text evidence="1">The sequence shown here is derived from an EMBL/GenBank/DDBJ whole genome shotgun (WGS) entry which is preliminary data.</text>
</comment>
<reference evidence="1 2" key="1">
    <citation type="journal article" date="2014" name="Agronomy (Basel)">
        <title>A Draft Genome Sequence for Ensete ventricosum, the Drought-Tolerant Tree Against Hunger.</title>
        <authorList>
            <person name="Harrison J."/>
            <person name="Moore K.A."/>
            <person name="Paszkiewicz K."/>
            <person name="Jones T."/>
            <person name="Grant M."/>
            <person name="Ambacheew D."/>
            <person name="Muzemil S."/>
            <person name="Studholme D.J."/>
        </authorList>
    </citation>
    <scope>NUCLEOTIDE SEQUENCE [LARGE SCALE GENOMIC DNA]</scope>
</reference>
<evidence type="ECO:0000313" key="2">
    <source>
        <dbReference type="Proteomes" id="UP000287651"/>
    </source>
</evidence>
<gene>
    <name evidence="1" type="ORF">B296_00025299</name>
</gene>
<name>A0A427ARM0_ENSVE</name>
<evidence type="ECO:0000313" key="1">
    <source>
        <dbReference type="EMBL" id="RRT78881.1"/>
    </source>
</evidence>
<dbReference type="Proteomes" id="UP000287651">
    <property type="component" value="Unassembled WGS sequence"/>
</dbReference>
<accession>A0A427ARM0</accession>
<feature type="non-terminal residue" evidence="1">
    <location>
        <position position="1"/>
    </location>
</feature>
<sequence>INLVLSCFIWSMKSRFRYKHDNADKDRRLYRFDEARAGVVAVHLKFRHK</sequence>
<organism evidence="1 2">
    <name type="scientific">Ensete ventricosum</name>
    <name type="common">Abyssinian banana</name>
    <name type="synonym">Musa ensete</name>
    <dbReference type="NCBI Taxonomy" id="4639"/>
    <lineage>
        <taxon>Eukaryota</taxon>
        <taxon>Viridiplantae</taxon>
        <taxon>Streptophyta</taxon>
        <taxon>Embryophyta</taxon>
        <taxon>Tracheophyta</taxon>
        <taxon>Spermatophyta</taxon>
        <taxon>Magnoliopsida</taxon>
        <taxon>Liliopsida</taxon>
        <taxon>Zingiberales</taxon>
        <taxon>Musaceae</taxon>
        <taxon>Ensete</taxon>
    </lineage>
</organism>